<dbReference type="OrthoDB" id="1939715at2759"/>
<feature type="region of interest" description="Disordered" evidence="2">
    <location>
        <begin position="125"/>
        <end position="162"/>
    </location>
</feature>
<dbReference type="PANTHER" id="PTHR14038">
    <property type="entry name" value="BAT2 HLA-B-ASSOCIATED TRANSCRIPT 2"/>
    <property type="match status" value="1"/>
</dbReference>
<evidence type="ECO:0000313" key="5">
    <source>
        <dbReference type="Proteomes" id="UP000580250"/>
    </source>
</evidence>
<feature type="compositionally biased region" description="Low complexity" evidence="2">
    <location>
        <begin position="727"/>
        <end position="742"/>
    </location>
</feature>
<evidence type="ECO:0000259" key="3">
    <source>
        <dbReference type="Pfam" id="PF07001"/>
    </source>
</evidence>
<feature type="domain" description="BAT2 N-terminal" evidence="3">
    <location>
        <begin position="41"/>
        <end position="201"/>
    </location>
</feature>
<feature type="region of interest" description="Disordered" evidence="2">
    <location>
        <begin position="691"/>
        <end position="787"/>
    </location>
</feature>
<dbReference type="PANTHER" id="PTHR14038:SF0">
    <property type="entry name" value="LP18708P"/>
    <property type="match status" value="1"/>
</dbReference>
<name>A0A6V7U5E9_MELEN</name>
<reference evidence="4 5" key="1">
    <citation type="submission" date="2020-08" db="EMBL/GenBank/DDBJ databases">
        <authorList>
            <person name="Koutsovoulos G."/>
            <person name="Danchin GJ E."/>
        </authorList>
    </citation>
    <scope>NUCLEOTIDE SEQUENCE [LARGE SCALE GENOMIC DNA]</scope>
</reference>
<feature type="compositionally biased region" description="Polar residues" evidence="2">
    <location>
        <begin position="141"/>
        <end position="159"/>
    </location>
</feature>
<dbReference type="Proteomes" id="UP000580250">
    <property type="component" value="Unassembled WGS sequence"/>
</dbReference>
<feature type="region of interest" description="Disordered" evidence="2">
    <location>
        <begin position="23"/>
        <end position="45"/>
    </location>
</feature>
<dbReference type="EMBL" id="CAJEWN010000037">
    <property type="protein sequence ID" value="CAD2146425.1"/>
    <property type="molecule type" value="Genomic_DNA"/>
</dbReference>
<proteinExistence type="predicted"/>
<dbReference type="InterPro" id="IPR009738">
    <property type="entry name" value="BAT2_N"/>
</dbReference>
<sequence>MSNRGATGAGTNKSRALVNSGITGRSTTAQVAGGNKGNDNKHGATIGTKNIVRRMPPPATLPSLKSEHGQDPSIVIVPQGGTGWNSKSTTPIVGAPDGNTGQSSLEKIAKNVSLDSRISSFSSANAGAGHDLRPTWAKSASGHTTATSCPSSQFATPTESVPRVITKQNVNQDLAVQQQRCSSERDFPSLETAANAKFQGDGKKSPETDVLSAPIPLIRQPKPTGYIGASAPKPNAARKLPDRYCGGGQSAVSNSSQKYDILQRISKLSLEKEQIKKDSSSQQQIQNESLEAVDDNLPTQQSVKEESTIISEETGEVTATDVQSGIVPSTTVQQQVQNSPQQPITSTAFHQSTEAELVGDLQNLQQFSISLNAPPPTLEHQHLQQMQQTFQMPPHVSSILGHPKQNCTQLQILKKMDQRQDQQGIYQIPQSQQLGAPFHMNMNVNNQSAPVPNTTIPLHFNQPPPQVPPQNMPNFHQQQQQRPPTGHVPVPHFEQHQQRDVGSVGVWGENPQTIPRNDEHSHFVQRQQQTSQQSCENSGRVIESFGGVSGELEHSQTIGRWFQPPTSQPSYNQFGVQQNSTTGFRNGDCPPSLLSLDFKGSFNDYDQDVIDFRHSTNKNMQFGLSESQRNEQPNRVIENSSYATQNRQNRNIEHPRIQLFKHTSESLHESKEVVSPFQKYFEPIDIDLKQDDRAPAAHGKRGKKVDDRHFRDTRKKNSRPKQKGSKTSNSTSSTHSDTNTSTRQTSHFQQVFYNSGKTKQRASKTSTYNKSKPQPTHNISDSIAKDDGRKLSDRYFIGDQSNSNSSQKYDNLQLTANLSVESDQAKKASPPHQQLQTKSFETADDCFMKQQVVKDEPVVAGLVRETPAGFQSEICPPTTVQQQQQEVYQNLAQLQQPITSVAFHQSAQSVIVGGFQQPQQYTIPPLSAPPPALEHHYLQQIQQTFQLPPHNHQVSAALGQPQQYCPQPQIYQIPPSMQMETPFHMNMNVNSQSASVQNTTIPLHFNQPPPQIPPQNMPNFHQQQQQRPPTGHVPVPHFEQHQQRDVGSVGVWGENPQTIPRNDEHSHFVQRQQQTSQQSCENSGRVIESFGGVVGNWNIVKRLEDGIFHSLIFNFFNIKRFQPPTSQPSYNQFGVQQNSTTGFRNGDCPPSLLSLDFKGSFNDYDQDVIGFRHPTNKNMQFGLSETQRNEQPNRVIENSSYSMQNRQNRNIEHPRIQLFKHTSESLHESEEVVSPFQKYFEPIDSDLKQNDRAPAAAHGKRGKKVDDRQIREYLNRKKPTGKPKQKGSKASNSTSSTHSETTTSTSRQAPPFQQLPAPPPTFNIWANLF</sequence>
<comment type="caution">
    <text evidence="4">The sequence shown here is derived from an EMBL/GenBank/DDBJ whole genome shotgun (WGS) entry which is preliminary data.</text>
</comment>
<feature type="compositionally biased region" description="Basic residues" evidence="2">
    <location>
        <begin position="711"/>
        <end position="724"/>
    </location>
</feature>
<feature type="region of interest" description="Disordered" evidence="2">
    <location>
        <begin position="274"/>
        <end position="301"/>
    </location>
</feature>
<keyword evidence="1" id="KW-0597">Phosphoprotein</keyword>
<evidence type="ECO:0000313" key="4">
    <source>
        <dbReference type="EMBL" id="CAD2146425.1"/>
    </source>
</evidence>
<dbReference type="GO" id="GO:0030154">
    <property type="term" value="P:cell differentiation"/>
    <property type="evidence" value="ECO:0007669"/>
    <property type="project" value="TreeGrafter"/>
</dbReference>
<feature type="region of interest" description="Disordered" evidence="2">
    <location>
        <begin position="1246"/>
        <end position="1322"/>
    </location>
</feature>
<dbReference type="Pfam" id="PF07001">
    <property type="entry name" value="BAT2_N"/>
    <property type="match status" value="1"/>
</dbReference>
<feature type="compositionally biased region" description="Low complexity" evidence="2">
    <location>
        <begin position="1288"/>
        <end position="1315"/>
    </location>
</feature>
<accession>A0A6V7U5E9</accession>
<evidence type="ECO:0000256" key="1">
    <source>
        <dbReference type="ARBA" id="ARBA00022553"/>
    </source>
</evidence>
<feature type="compositionally biased region" description="Polar residues" evidence="2">
    <location>
        <begin position="743"/>
        <end position="781"/>
    </location>
</feature>
<feature type="compositionally biased region" description="Basic residues" evidence="2">
    <location>
        <begin position="1276"/>
        <end position="1287"/>
    </location>
</feature>
<feature type="compositionally biased region" description="Basic and acidic residues" evidence="2">
    <location>
        <begin position="1264"/>
        <end position="1275"/>
    </location>
</feature>
<gene>
    <name evidence="4" type="ORF">MENT_LOCUS8619</name>
</gene>
<dbReference type="InterPro" id="IPR033184">
    <property type="entry name" value="PRRC2"/>
</dbReference>
<protein>
    <recommendedName>
        <fullName evidence="3">BAT2 N-terminal domain-containing protein</fullName>
    </recommendedName>
</protein>
<organism evidence="4 5">
    <name type="scientific">Meloidogyne enterolobii</name>
    <name type="common">Root-knot nematode worm</name>
    <name type="synonym">Meloidogyne mayaguensis</name>
    <dbReference type="NCBI Taxonomy" id="390850"/>
    <lineage>
        <taxon>Eukaryota</taxon>
        <taxon>Metazoa</taxon>
        <taxon>Ecdysozoa</taxon>
        <taxon>Nematoda</taxon>
        <taxon>Chromadorea</taxon>
        <taxon>Rhabditida</taxon>
        <taxon>Tylenchina</taxon>
        <taxon>Tylenchomorpha</taxon>
        <taxon>Tylenchoidea</taxon>
        <taxon>Meloidogynidae</taxon>
        <taxon>Meloidogyninae</taxon>
        <taxon>Meloidogyne</taxon>
    </lineage>
</organism>
<evidence type="ECO:0000256" key="2">
    <source>
        <dbReference type="SAM" id="MobiDB-lite"/>
    </source>
</evidence>